<dbReference type="EC" id="2.6.1.16" evidence="2"/>
<evidence type="ECO:0000256" key="6">
    <source>
        <dbReference type="ARBA" id="ARBA00022962"/>
    </source>
</evidence>
<dbReference type="PANTHER" id="PTHR10937">
    <property type="entry name" value="GLUCOSAMINE--FRUCTOSE-6-PHOSPHATE AMINOTRANSFERASE, ISOMERIZING"/>
    <property type="match status" value="1"/>
</dbReference>
<dbReference type="InterPro" id="IPR017932">
    <property type="entry name" value="GATase_2_dom"/>
</dbReference>
<evidence type="ECO:0000259" key="7">
    <source>
        <dbReference type="PROSITE" id="PS51278"/>
    </source>
</evidence>
<evidence type="ECO:0000256" key="2">
    <source>
        <dbReference type="ARBA" id="ARBA00012916"/>
    </source>
</evidence>
<dbReference type="EMBL" id="RYDJ01000125">
    <property type="protein sequence ID" value="RTY97217.1"/>
    <property type="molecule type" value="Genomic_DNA"/>
</dbReference>
<dbReference type="SUPFAM" id="SSF56235">
    <property type="entry name" value="N-terminal nucleophile aminohydrolases (Ntn hydrolases)"/>
    <property type="match status" value="1"/>
</dbReference>
<keyword evidence="4 8" id="KW-0032">Aminotransferase</keyword>
<comment type="catalytic activity">
    <reaction evidence="1">
        <text>D-fructose 6-phosphate + L-glutamine = D-glucosamine 6-phosphate + L-glutamate</text>
        <dbReference type="Rhea" id="RHEA:13237"/>
        <dbReference type="ChEBI" id="CHEBI:29985"/>
        <dbReference type="ChEBI" id="CHEBI:58359"/>
        <dbReference type="ChEBI" id="CHEBI:58725"/>
        <dbReference type="ChEBI" id="CHEBI:61527"/>
        <dbReference type="EC" id="2.6.1.16"/>
    </reaction>
</comment>
<evidence type="ECO:0000256" key="1">
    <source>
        <dbReference type="ARBA" id="ARBA00001031"/>
    </source>
</evidence>
<evidence type="ECO:0000256" key="5">
    <source>
        <dbReference type="ARBA" id="ARBA00022679"/>
    </source>
</evidence>
<dbReference type="GO" id="GO:0005829">
    <property type="term" value="C:cytosol"/>
    <property type="evidence" value="ECO:0007669"/>
    <property type="project" value="TreeGrafter"/>
</dbReference>
<evidence type="ECO:0000313" key="9">
    <source>
        <dbReference type="Proteomes" id="UP000280825"/>
    </source>
</evidence>
<dbReference type="Proteomes" id="UP000280825">
    <property type="component" value="Unassembled WGS sequence"/>
</dbReference>
<dbReference type="GO" id="GO:0006047">
    <property type="term" value="P:UDP-N-acetylglucosamine metabolic process"/>
    <property type="evidence" value="ECO:0007669"/>
    <property type="project" value="TreeGrafter"/>
</dbReference>
<keyword evidence="9" id="KW-1185">Reference proteome</keyword>
<evidence type="ECO:0000256" key="4">
    <source>
        <dbReference type="ARBA" id="ARBA00022576"/>
    </source>
</evidence>
<feature type="domain" description="Glutamine amidotransferase type-2" evidence="7">
    <location>
        <begin position="2"/>
        <end position="106"/>
    </location>
</feature>
<keyword evidence="6" id="KW-0315">Glutamine amidotransferase</keyword>
<reference evidence="8 9" key="1">
    <citation type="submission" date="2018-12" db="EMBL/GenBank/DDBJ databases">
        <title>Flavobacterium sp. nov., isolated from glacier ice.</title>
        <authorList>
            <person name="Liu Q."/>
            <person name="Xin Y.-H."/>
        </authorList>
    </citation>
    <scope>NUCLEOTIDE SEQUENCE [LARGE SCALE GENOMIC DNA]</scope>
    <source>
        <strain evidence="8 9">RB1N8</strain>
    </source>
</reference>
<organism evidence="8 9">
    <name type="scientific">Flavobacterium bomense</name>
    <dbReference type="NCBI Taxonomy" id="2497483"/>
    <lineage>
        <taxon>Bacteria</taxon>
        <taxon>Pseudomonadati</taxon>
        <taxon>Bacteroidota</taxon>
        <taxon>Flavobacteriia</taxon>
        <taxon>Flavobacteriales</taxon>
        <taxon>Flavobacteriaceae</taxon>
        <taxon>Flavobacterium</taxon>
    </lineage>
</organism>
<proteinExistence type="predicted"/>
<dbReference type="Pfam" id="PF13522">
    <property type="entry name" value="GATase_6"/>
    <property type="match status" value="1"/>
</dbReference>
<dbReference type="GO" id="GO:0006487">
    <property type="term" value="P:protein N-linked glycosylation"/>
    <property type="evidence" value="ECO:0007669"/>
    <property type="project" value="TreeGrafter"/>
</dbReference>
<dbReference type="GO" id="GO:0004360">
    <property type="term" value="F:glutamine-fructose-6-phosphate transaminase (isomerizing) activity"/>
    <property type="evidence" value="ECO:0007669"/>
    <property type="project" value="UniProtKB-EC"/>
</dbReference>
<dbReference type="AlphaFoldDB" id="A0A3S0Q371"/>
<dbReference type="Gene3D" id="3.60.20.10">
    <property type="entry name" value="Glutamine Phosphoribosylpyrophosphate, subunit 1, domain 1"/>
    <property type="match status" value="1"/>
</dbReference>
<evidence type="ECO:0000256" key="3">
    <source>
        <dbReference type="ARBA" id="ARBA00016090"/>
    </source>
</evidence>
<evidence type="ECO:0000313" key="8">
    <source>
        <dbReference type="EMBL" id="RTY97217.1"/>
    </source>
</evidence>
<accession>A0A3S0Q371</accession>
<dbReference type="InterPro" id="IPR029055">
    <property type="entry name" value="Ntn_hydrolases_N"/>
</dbReference>
<name>A0A3S0Q371_9FLAO</name>
<dbReference type="GO" id="GO:0006002">
    <property type="term" value="P:fructose 6-phosphate metabolic process"/>
    <property type="evidence" value="ECO:0007669"/>
    <property type="project" value="TreeGrafter"/>
</dbReference>
<protein>
    <recommendedName>
        <fullName evidence="3">Glutamine--fructose-6-phosphate aminotransferase [isomerizing]</fullName>
        <ecNumber evidence="2">2.6.1.16</ecNumber>
    </recommendedName>
</protein>
<feature type="non-terminal residue" evidence="8">
    <location>
        <position position="106"/>
    </location>
</feature>
<comment type="caution">
    <text evidence="8">The sequence shown here is derived from an EMBL/GenBank/DDBJ whole genome shotgun (WGS) entry which is preliminary data.</text>
</comment>
<dbReference type="PROSITE" id="PS51278">
    <property type="entry name" value="GATASE_TYPE_2"/>
    <property type="match status" value="1"/>
</dbReference>
<keyword evidence="5 8" id="KW-0808">Transferase</keyword>
<sequence length="106" mass="11479">MCGIVGYIGYREAYPIVIKGLKRLEYRGYDSAGVMLYDGDNIKLSKTKGKVVDLEAKAANEISTNGTIGIGHTRWATHGVPNDVNSHPHVSNSGDLVIIHNGIIEN</sequence>
<gene>
    <name evidence="8" type="ORF">EKL98_16085</name>
</gene>
<dbReference type="PANTHER" id="PTHR10937:SF0">
    <property type="entry name" value="GLUTAMINE--FRUCTOSE-6-PHOSPHATE TRANSAMINASE (ISOMERIZING)"/>
    <property type="match status" value="1"/>
</dbReference>